<dbReference type="OrthoDB" id="68575at2759"/>
<feature type="domain" description="NADPH-dependent FMN reductase-like" evidence="1">
    <location>
        <begin position="4"/>
        <end position="148"/>
    </location>
</feature>
<name>A0A8H4LDY5_9HYPO</name>
<evidence type="ECO:0000313" key="3">
    <source>
        <dbReference type="Proteomes" id="UP000554235"/>
    </source>
</evidence>
<dbReference type="AlphaFoldDB" id="A0A8H4LDY5"/>
<comment type="caution">
    <text evidence="2">The sequence shown here is derived from an EMBL/GenBank/DDBJ whole genome shotgun (WGS) entry which is preliminary data.</text>
</comment>
<keyword evidence="3" id="KW-1185">Reference proteome</keyword>
<dbReference type="SUPFAM" id="SSF52218">
    <property type="entry name" value="Flavoproteins"/>
    <property type="match status" value="1"/>
</dbReference>
<dbReference type="Pfam" id="PF03358">
    <property type="entry name" value="FMN_red"/>
    <property type="match status" value="1"/>
</dbReference>
<dbReference type="PANTHER" id="PTHR30543">
    <property type="entry name" value="CHROMATE REDUCTASE"/>
    <property type="match status" value="1"/>
</dbReference>
<dbReference type="InterPro" id="IPR050712">
    <property type="entry name" value="NAD(P)H-dep_reductase"/>
</dbReference>
<evidence type="ECO:0000313" key="2">
    <source>
        <dbReference type="EMBL" id="KAF4465898.1"/>
    </source>
</evidence>
<reference evidence="2 3" key="1">
    <citation type="submission" date="2020-01" db="EMBL/GenBank/DDBJ databases">
        <title>Identification and distribution of gene clusters putatively required for synthesis of sphingolipid metabolism inhibitors in phylogenetically diverse species of the filamentous fungus Fusarium.</title>
        <authorList>
            <person name="Kim H.-S."/>
            <person name="Busman M."/>
            <person name="Brown D.W."/>
            <person name="Divon H."/>
            <person name="Uhlig S."/>
            <person name="Proctor R.H."/>
        </authorList>
    </citation>
    <scope>NUCLEOTIDE SEQUENCE [LARGE SCALE GENOMIC DNA]</scope>
    <source>
        <strain evidence="2 3">NRRL 20459</strain>
    </source>
</reference>
<dbReference type="GO" id="GO:0016491">
    <property type="term" value="F:oxidoreductase activity"/>
    <property type="evidence" value="ECO:0007669"/>
    <property type="project" value="InterPro"/>
</dbReference>
<gene>
    <name evidence="2" type="ORF">FALBO_7264</name>
</gene>
<sequence>MAPSIAIIAASTRKVRVGKNVAETVQKIIQENGELSGTNLAFIDLADFNLPVFDEETIPANVPERGQFVHEHSKKWSAAIGEHDGYIFVSPEYNYGTPGGVKNAIDYLMNEWKGKPLAVVTYGMQGGTFASDQLKHSLSMMGLNVVETRPQLPFHGGLGPDAFAAIGEGKLGDATKKDWETDHKDSIIKAFDEVKVLLAAKA</sequence>
<dbReference type="Proteomes" id="UP000554235">
    <property type="component" value="Unassembled WGS sequence"/>
</dbReference>
<dbReference type="InterPro" id="IPR005025">
    <property type="entry name" value="FMN_Rdtase-like_dom"/>
</dbReference>
<dbReference type="GO" id="GO:0010181">
    <property type="term" value="F:FMN binding"/>
    <property type="evidence" value="ECO:0007669"/>
    <property type="project" value="TreeGrafter"/>
</dbReference>
<protein>
    <submittedName>
        <fullName evidence="2">NADPH-dependent FMN reductase</fullName>
    </submittedName>
</protein>
<accession>A0A8H4LDY5</accession>
<dbReference type="EMBL" id="JAADYS010000960">
    <property type="protein sequence ID" value="KAF4465898.1"/>
    <property type="molecule type" value="Genomic_DNA"/>
</dbReference>
<dbReference type="GO" id="GO:0005829">
    <property type="term" value="C:cytosol"/>
    <property type="evidence" value="ECO:0007669"/>
    <property type="project" value="TreeGrafter"/>
</dbReference>
<dbReference type="PANTHER" id="PTHR30543:SF21">
    <property type="entry name" value="NAD(P)H-DEPENDENT FMN REDUCTASE LOT6"/>
    <property type="match status" value="1"/>
</dbReference>
<dbReference type="Gene3D" id="3.40.50.360">
    <property type="match status" value="1"/>
</dbReference>
<organism evidence="2 3">
    <name type="scientific">Fusarium albosuccineum</name>
    <dbReference type="NCBI Taxonomy" id="1237068"/>
    <lineage>
        <taxon>Eukaryota</taxon>
        <taxon>Fungi</taxon>
        <taxon>Dikarya</taxon>
        <taxon>Ascomycota</taxon>
        <taxon>Pezizomycotina</taxon>
        <taxon>Sordariomycetes</taxon>
        <taxon>Hypocreomycetidae</taxon>
        <taxon>Hypocreales</taxon>
        <taxon>Nectriaceae</taxon>
        <taxon>Fusarium</taxon>
        <taxon>Fusarium decemcellulare species complex</taxon>
    </lineage>
</organism>
<evidence type="ECO:0000259" key="1">
    <source>
        <dbReference type="Pfam" id="PF03358"/>
    </source>
</evidence>
<proteinExistence type="predicted"/>
<dbReference type="InterPro" id="IPR029039">
    <property type="entry name" value="Flavoprotein-like_sf"/>
</dbReference>